<dbReference type="CDD" id="cd21809">
    <property type="entry name" value="ABC-2_lan_permease-like"/>
    <property type="match status" value="1"/>
</dbReference>
<feature type="transmembrane region" description="Helical" evidence="1">
    <location>
        <begin position="68"/>
        <end position="89"/>
    </location>
</feature>
<proteinExistence type="predicted"/>
<dbReference type="PATRIC" id="fig|1122985.7.peg.2116"/>
<gene>
    <name evidence="2" type="ORF">HMPREF1991_02040</name>
</gene>
<comment type="caution">
    <text evidence="2">The sequence shown here is derived from an EMBL/GenBank/DDBJ whole genome shotgun (WGS) entry which is preliminary data.</text>
</comment>
<dbReference type="Proteomes" id="UP000027442">
    <property type="component" value="Unassembled WGS sequence"/>
</dbReference>
<evidence type="ECO:0000256" key="1">
    <source>
        <dbReference type="SAM" id="Phobius"/>
    </source>
</evidence>
<keyword evidence="3" id="KW-1185">Reference proteome</keyword>
<keyword evidence="1" id="KW-0812">Transmembrane</keyword>
<feature type="transmembrane region" description="Helical" evidence="1">
    <location>
        <begin position="237"/>
        <end position="255"/>
    </location>
</feature>
<name>A0A069QGS9_HOYLO</name>
<evidence type="ECO:0000313" key="3">
    <source>
        <dbReference type="Proteomes" id="UP000027442"/>
    </source>
</evidence>
<dbReference type="Pfam" id="PF12730">
    <property type="entry name" value="ABC2_membrane_4"/>
    <property type="match status" value="1"/>
</dbReference>
<dbReference type="EMBL" id="JNGW01000088">
    <property type="protein sequence ID" value="KDR51892.1"/>
    <property type="molecule type" value="Genomic_DNA"/>
</dbReference>
<protein>
    <recommendedName>
        <fullName evidence="4">ABC-2 type transporter</fullName>
    </recommendedName>
</protein>
<dbReference type="AlphaFoldDB" id="A0A069QGS9"/>
<feature type="transmembrane region" description="Helical" evidence="1">
    <location>
        <begin position="116"/>
        <end position="140"/>
    </location>
</feature>
<evidence type="ECO:0008006" key="4">
    <source>
        <dbReference type="Google" id="ProtNLM"/>
    </source>
</evidence>
<feature type="transmembrane region" description="Helical" evidence="1">
    <location>
        <begin position="160"/>
        <end position="180"/>
    </location>
</feature>
<accession>A0A069QGS9</accession>
<dbReference type="RefSeq" id="WP_018967777.1">
    <property type="nucleotide sequence ID" value="NZ_KB899217.1"/>
</dbReference>
<dbReference type="eggNOG" id="COG4200">
    <property type="taxonomic scope" value="Bacteria"/>
</dbReference>
<keyword evidence="1" id="KW-1133">Transmembrane helix</keyword>
<sequence length="258" mass="30262">MKPVSFFTILKSEHYKLRFNIAIWLFLLFPFFITLCIDVYILFKHADAVNNPAITFDYNPWVWLLGRYIFEFYALLYPILAAVLSYSLCDVEYKNYGFRLLFTRPMSKVTVYSSKIVFLLEIIFISSLIGYLTFLLSGFALDKLLPGYKFSSYNVNTLMVSYFLYLFIALSAVSFIQYNLSLIFKSFVLPIGFAGFMTIFGIIAQNKDYIYLIPYSTLWRLNYGFYNGTISFSKGEYVNIAFVLFFIIISFFVFIRKK</sequence>
<dbReference type="HOGENOM" id="CLU_1056254_0_0_10"/>
<feature type="transmembrane region" description="Helical" evidence="1">
    <location>
        <begin position="21"/>
        <end position="43"/>
    </location>
</feature>
<reference evidence="2 3" key="1">
    <citation type="submission" date="2013-08" db="EMBL/GenBank/DDBJ databases">
        <authorList>
            <person name="Weinstock G."/>
            <person name="Sodergren E."/>
            <person name="Wylie T."/>
            <person name="Fulton L."/>
            <person name="Fulton R."/>
            <person name="Fronick C."/>
            <person name="O'Laughlin M."/>
            <person name="Godfrey J."/>
            <person name="Miner T."/>
            <person name="Herter B."/>
            <person name="Appelbaum E."/>
            <person name="Cordes M."/>
            <person name="Lek S."/>
            <person name="Wollam A."/>
            <person name="Pepin K.H."/>
            <person name="Palsikar V.B."/>
            <person name="Mitreva M."/>
            <person name="Wilson R.K."/>
        </authorList>
    </citation>
    <scope>NUCLEOTIDE SEQUENCE [LARGE SCALE GENOMIC DNA]</scope>
    <source>
        <strain evidence="2 3">ATCC 15930</strain>
    </source>
</reference>
<keyword evidence="1" id="KW-0472">Membrane</keyword>
<organism evidence="2 3">
    <name type="scientific">Hoylesella loescheii DSM 19665 = JCM 12249 = ATCC 15930</name>
    <dbReference type="NCBI Taxonomy" id="1122985"/>
    <lineage>
        <taxon>Bacteria</taxon>
        <taxon>Pseudomonadati</taxon>
        <taxon>Bacteroidota</taxon>
        <taxon>Bacteroidia</taxon>
        <taxon>Bacteroidales</taxon>
        <taxon>Prevotellaceae</taxon>
        <taxon>Hoylesella</taxon>
    </lineage>
</organism>
<evidence type="ECO:0000313" key="2">
    <source>
        <dbReference type="EMBL" id="KDR51892.1"/>
    </source>
</evidence>
<feature type="transmembrane region" description="Helical" evidence="1">
    <location>
        <begin position="187"/>
        <end position="204"/>
    </location>
</feature>